<comment type="caution">
    <text evidence="6">The sequence shown here is derived from an EMBL/GenBank/DDBJ whole genome shotgun (WGS) entry which is preliminary data.</text>
</comment>
<dbReference type="InterPro" id="IPR011990">
    <property type="entry name" value="TPR-like_helical_dom_sf"/>
</dbReference>
<evidence type="ECO:0000256" key="1">
    <source>
        <dbReference type="ARBA" id="ARBA00022679"/>
    </source>
</evidence>
<evidence type="ECO:0000259" key="5">
    <source>
        <dbReference type="PROSITE" id="PS50011"/>
    </source>
</evidence>
<name>A0A9N8W4Q5_9GLOM</name>
<proteinExistence type="predicted"/>
<dbReference type="PANTHER" id="PTHR44329">
    <property type="entry name" value="SERINE/THREONINE-PROTEIN KINASE TNNI3K-RELATED"/>
    <property type="match status" value="1"/>
</dbReference>
<dbReference type="GO" id="GO:0007166">
    <property type="term" value="P:cell surface receptor signaling pathway"/>
    <property type="evidence" value="ECO:0007669"/>
    <property type="project" value="InterPro"/>
</dbReference>
<dbReference type="InterPro" id="IPR036537">
    <property type="entry name" value="Adaptor_Cbl_N_dom_sf"/>
</dbReference>
<keyword evidence="3" id="KW-0418">Kinase</keyword>
<dbReference type="InterPro" id="IPR000719">
    <property type="entry name" value="Prot_kinase_dom"/>
</dbReference>
<dbReference type="OrthoDB" id="4062651at2759"/>
<dbReference type="InterPro" id="IPR001245">
    <property type="entry name" value="Ser-Thr/Tyr_kinase_cat_dom"/>
</dbReference>
<evidence type="ECO:0000256" key="4">
    <source>
        <dbReference type="ARBA" id="ARBA00022840"/>
    </source>
</evidence>
<keyword evidence="1" id="KW-0808">Transferase</keyword>
<keyword evidence="7" id="KW-1185">Reference proteome</keyword>
<dbReference type="InterPro" id="IPR059179">
    <property type="entry name" value="MLKL-like_MCAfunc"/>
</dbReference>
<evidence type="ECO:0000313" key="6">
    <source>
        <dbReference type="EMBL" id="CAG8474141.1"/>
    </source>
</evidence>
<dbReference type="Proteomes" id="UP000789739">
    <property type="component" value="Unassembled WGS sequence"/>
</dbReference>
<dbReference type="Pfam" id="PF07714">
    <property type="entry name" value="PK_Tyr_Ser-Thr"/>
    <property type="match status" value="1"/>
</dbReference>
<dbReference type="GO" id="GO:0005524">
    <property type="term" value="F:ATP binding"/>
    <property type="evidence" value="ECO:0007669"/>
    <property type="project" value="UniProtKB-KW"/>
</dbReference>
<sequence>MSRSNLGARIELISPSARAVRFPAVSDILNLTDRIIKLIDAAKYNREALPIMKLYVMEVKAAIHENKDIIDEEYTLDLLKALEDWERFLEQYTKPKMKTLLRFQNDEQIDKKINGLFDKLDNALNDAHLEVDLENNAVLKEKLMYMQERQLEYIKIPREKTHDAGGCGMMDIDEDPPSVTHPCSTSIKDEIRKTFEDDFVTTACFHGLPLPSEKIKDLKIDPKWVHSISGPQPNGAGPQRVVYCGGEYAAKIKIAQEGEDINKYLVQAYISSQLNTDLFMRNYGILLEEGVYYMITEWPELGTLSKYLVENINISWGKRINMAVRLARALDICHRKYILHHDIRSHSVAVCKNNVVKLGNYHRTRSTKDLSTPVAEESDGVRWLCPEKVVDGRRPYSMAADVYSFGMLMWEISSHKIPFTDKTVGEVYTLLRNSAKFKDKDAPRPPIIDGTPKKYVKIMKKCWRQNPGSRPTMPFVVKKLERLEEMYRKNSTDADTYGTYTSSMQESEPREPELITIYSARKLHAEKRHAEAFKHFKTLADDENPNAEANFYVGRYLIDDRVSYENDPNVGISYLEVAEQLGFHDALQYRAQEKMAAATVLRKKFIEAGKLDDANSILERMKTECLPLFREGANRGNLRCMKDLADYGAKLGDKQSYVDGLRMLDDVIAKTKDPKQKAKAQDFLVKLQQHKNVFMD</sequence>
<dbReference type="EMBL" id="CAJVPI010000076">
    <property type="protein sequence ID" value="CAG8474141.1"/>
    <property type="molecule type" value="Genomic_DNA"/>
</dbReference>
<protein>
    <submittedName>
        <fullName evidence="6">5889_t:CDS:1</fullName>
    </submittedName>
</protein>
<dbReference type="Gene3D" id="1.10.510.10">
    <property type="entry name" value="Transferase(Phosphotransferase) domain 1"/>
    <property type="match status" value="1"/>
</dbReference>
<accession>A0A9N8W4Q5</accession>
<keyword evidence="2" id="KW-0547">Nucleotide-binding</keyword>
<evidence type="ECO:0000313" key="7">
    <source>
        <dbReference type="Proteomes" id="UP000789739"/>
    </source>
</evidence>
<dbReference type="InterPro" id="IPR051681">
    <property type="entry name" value="Ser/Thr_Kinases-Pseudokinases"/>
</dbReference>
<dbReference type="GO" id="GO:0004674">
    <property type="term" value="F:protein serine/threonine kinase activity"/>
    <property type="evidence" value="ECO:0007669"/>
    <property type="project" value="TreeGrafter"/>
</dbReference>
<evidence type="ECO:0000256" key="2">
    <source>
        <dbReference type="ARBA" id="ARBA00022741"/>
    </source>
</evidence>
<dbReference type="InterPro" id="IPR011009">
    <property type="entry name" value="Kinase-like_dom_sf"/>
</dbReference>
<dbReference type="CDD" id="cd21037">
    <property type="entry name" value="MLKL_NTD"/>
    <property type="match status" value="1"/>
</dbReference>
<keyword evidence="4" id="KW-0067">ATP-binding</keyword>
<dbReference type="AlphaFoldDB" id="A0A9N8W4Q5"/>
<organism evidence="6 7">
    <name type="scientific">Paraglomus brasilianum</name>
    <dbReference type="NCBI Taxonomy" id="144538"/>
    <lineage>
        <taxon>Eukaryota</taxon>
        <taxon>Fungi</taxon>
        <taxon>Fungi incertae sedis</taxon>
        <taxon>Mucoromycota</taxon>
        <taxon>Glomeromycotina</taxon>
        <taxon>Glomeromycetes</taxon>
        <taxon>Paraglomerales</taxon>
        <taxon>Paraglomeraceae</taxon>
        <taxon>Paraglomus</taxon>
    </lineage>
</organism>
<dbReference type="PANTHER" id="PTHR44329:SF288">
    <property type="entry name" value="MITOGEN-ACTIVATED PROTEIN KINASE KINASE KINASE 20"/>
    <property type="match status" value="1"/>
</dbReference>
<gene>
    <name evidence="6" type="ORF">PBRASI_LOCUS1229</name>
</gene>
<dbReference type="Gene3D" id="1.20.930.20">
    <property type="entry name" value="Adaptor protein Cbl, N-terminal domain"/>
    <property type="match status" value="1"/>
</dbReference>
<dbReference type="PROSITE" id="PS50011">
    <property type="entry name" value="PROTEIN_KINASE_DOM"/>
    <property type="match status" value="1"/>
</dbReference>
<dbReference type="Gene3D" id="1.25.40.10">
    <property type="entry name" value="Tetratricopeptide repeat domain"/>
    <property type="match status" value="1"/>
</dbReference>
<reference evidence="6" key="1">
    <citation type="submission" date="2021-06" db="EMBL/GenBank/DDBJ databases">
        <authorList>
            <person name="Kallberg Y."/>
            <person name="Tangrot J."/>
            <person name="Rosling A."/>
        </authorList>
    </citation>
    <scope>NUCLEOTIDE SEQUENCE</scope>
    <source>
        <strain evidence="6">BR232B</strain>
    </source>
</reference>
<evidence type="ECO:0000256" key="3">
    <source>
        <dbReference type="ARBA" id="ARBA00022777"/>
    </source>
</evidence>
<feature type="domain" description="Protein kinase" evidence="5">
    <location>
        <begin position="228"/>
        <end position="483"/>
    </location>
</feature>
<dbReference type="SUPFAM" id="SSF56112">
    <property type="entry name" value="Protein kinase-like (PK-like)"/>
    <property type="match status" value="1"/>
</dbReference>